<name>A0A8T1P701_CARIL</name>
<comment type="caution">
    <text evidence="1">The sequence shown here is derived from an EMBL/GenBank/DDBJ whole genome shotgun (WGS) entry which is preliminary data.</text>
</comment>
<evidence type="ECO:0000313" key="2">
    <source>
        <dbReference type="Proteomes" id="UP000811609"/>
    </source>
</evidence>
<sequence>MENLKWDERRIKFPHSRANGCTQKVPKTKQREKKVKGIACDHSLPFTRGRPIPPRISIYIYIYIKGEPQGPALPKTSLCLPIN</sequence>
<dbReference type="EMBL" id="CM031819">
    <property type="protein sequence ID" value="KAG6637102.1"/>
    <property type="molecule type" value="Genomic_DNA"/>
</dbReference>
<dbReference type="AlphaFoldDB" id="A0A8T1P701"/>
<keyword evidence="2" id="KW-1185">Reference proteome</keyword>
<protein>
    <submittedName>
        <fullName evidence="1">Uncharacterized protein</fullName>
    </submittedName>
</protein>
<evidence type="ECO:0000313" key="1">
    <source>
        <dbReference type="EMBL" id="KAG6637102.1"/>
    </source>
</evidence>
<proteinExistence type="predicted"/>
<reference evidence="1" key="1">
    <citation type="submission" date="2020-12" db="EMBL/GenBank/DDBJ databases">
        <title>WGS assembly of Carya illinoinensis cv. Pawnee.</title>
        <authorList>
            <person name="Platts A."/>
            <person name="Shu S."/>
            <person name="Wright S."/>
            <person name="Barry K."/>
            <person name="Edger P."/>
            <person name="Pires J.C."/>
            <person name="Schmutz J."/>
        </authorList>
    </citation>
    <scope>NUCLEOTIDE SEQUENCE</scope>
    <source>
        <tissue evidence="1">Leaf</tissue>
    </source>
</reference>
<organism evidence="1 2">
    <name type="scientific">Carya illinoinensis</name>
    <name type="common">Pecan</name>
    <dbReference type="NCBI Taxonomy" id="32201"/>
    <lineage>
        <taxon>Eukaryota</taxon>
        <taxon>Viridiplantae</taxon>
        <taxon>Streptophyta</taxon>
        <taxon>Embryophyta</taxon>
        <taxon>Tracheophyta</taxon>
        <taxon>Spermatophyta</taxon>
        <taxon>Magnoliopsida</taxon>
        <taxon>eudicotyledons</taxon>
        <taxon>Gunneridae</taxon>
        <taxon>Pentapetalae</taxon>
        <taxon>rosids</taxon>
        <taxon>fabids</taxon>
        <taxon>Fagales</taxon>
        <taxon>Juglandaceae</taxon>
        <taxon>Carya</taxon>
    </lineage>
</organism>
<gene>
    <name evidence="1" type="ORF">CIPAW_11G156200</name>
</gene>
<accession>A0A8T1P701</accession>
<dbReference type="Proteomes" id="UP000811609">
    <property type="component" value="Chromosome 11"/>
</dbReference>